<accession>A0ABD5WPX8</accession>
<comment type="caution">
    <text evidence="3">The sequence shown here is derived from an EMBL/GenBank/DDBJ whole genome shotgun (WGS) entry which is preliminary data.</text>
</comment>
<feature type="transmembrane region" description="Helical" evidence="2">
    <location>
        <begin position="79"/>
        <end position="100"/>
    </location>
</feature>
<dbReference type="GeneID" id="79303951"/>
<evidence type="ECO:0000313" key="3">
    <source>
        <dbReference type="EMBL" id="MFC7082571.1"/>
    </source>
</evidence>
<feature type="compositionally biased region" description="Low complexity" evidence="1">
    <location>
        <begin position="198"/>
        <end position="210"/>
    </location>
</feature>
<feature type="compositionally biased region" description="Acidic residues" evidence="1">
    <location>
        <begin position="156"/>
        <end position="172"/>
    </location>
</feature>
<organism evidence="3 4">
    <name type="scientific">Halorussus caseinilyticus</name>
    <dbReference type="NCBI Taxonomy" id="3034025"/>
    <lineage>
        <taxon>Archaea</taxon>
        <taxon>Methanobacteriati</taxon>
        <taxon>Methanobacteriota</taxon>
        <taxon>Stenosarchaea group</taxon>
        <taxon>Halobacteria</taxon>
        <taxon>Halobacteriales</taxon>
        <taxon>Haladaptataceae</taxon>
        <taxon>Halorussus</taxon>
    </lineage>
</organism>
<gene>
    <name evidence="3" type="ORF">ACFQJ6_23365</name>
</gene>
<keyword evidence="2" id="KW-0472">Membrane</keyword>
<feature type="region of interest" description="Disordered" evidence="1">
    <location>
        <begin position="138"/>
        <end position="210"/>
    </location>
</feature>
<keyword evidence="4" id="KW-1185">Reference proteome</keyword>
<keyword evidence="2" id="KW-0812">Transmembrane</keyword>
<name>A0ABD5WPX8_9EURY</name>
<protein>
    <submittedName>
        <fullName evidence="3">Uncharacterized protein</fullName>
    </submittedName>
</protein>
<feature type="transmembrane region" description="Helical" evidence="2">
    <location>
        <begin position="106"/>
        <end position="130"/>
    </location>
</feature>
<dbReference type="Proteomes" id="UP001596407">
    <property type="component" value="Unassembled WGS sequence"/>
</dbReference>
<reference evidence="3 4" key="1">
    <citation type="journal article" date="2019" name="Int. J. Syst. Evol. Microbiol.">
        <title>The Global Catalogue of Microorganisms (GCM) 10K type strain sequencing project: providing services to taxonomists for standard genome sequencing and annotation.</title>
        <authorList>
            <consortium name="The Broad Institute Genomics Platform"/>
            <consortium name="The Broad Institute Genome Sequencing Center for Infectious Disease"/>
            <person name="Wu L."/>
            <person name="Ma J."/>
        </authorList>
    </citation>
    <scope>NUCLEOTIDE SEQUENCE [LARGE SCALE GENOMIC DNA]</scope>
    <source>
        <strain evidence="3 4">DT72</strain>
    </source>
</reference>
<proteinExistence type="predicted"/>
<evidence type="ECO:0000313" key="4">
    <source>
        <dbReference type="Proteomes" id="UP001596407"/>
    </source>
</evidence>
<dbReference type="RefSeq" id="WP_276279384.1">
    <property type="nucleotide sequence ID" value="NZ_CP119809.1"/>
</dbReference>
<keyword evidence="2" id="KW-1133">Transmembrane helix</keyword>
<sequence length="210" mass="21809">MDWKVVFLAGWLVGVFLTILGLSVGLPQGVGNAPMGVSGSNPEYTLRLIQAIGILLPLFTGLLRLTTSDYARVGQNINKFLFTGILLLVVGGIIAVAGGLTADMAGVLRLALVFVLLTFVMIAVVAGMMFTKIPTETASTDRTTGETGDYEGGQTVDDEGVGDDSEEGTPECDEPKKTTTESDGPEAGSEQTDEADGGSDSTIGDGSEQL</sequence>
<feature type="transmembrane region" description="Helical" evidence="2">
    <location>
        <begin position="49"/>
        <end position="67"/>
    </location>
</feature>
<dbReference type="EMBL" id="JBHSZH010000005">
    <property type="protein sequence ID" value="MFC7082571.1"/>
    <property type="molecule type" value="Genomic_DNA"/>
</dbReference>
<dbReference type="AlphaFoldDB" id="A0ABD5WPX8"/>
<evidence type="ECO:0000256" key="2">
    <source>
        <dbReference type="SAM" id="Phobius"/>
    </source>
</evidence>
<evidence type="ECO:0000256" key="1">
    <source>
        <dbReference type="SAM" id="MobiDB-lite"/>
    </source>
</evidence>